<reference evidence="3" key="1">
    <citation type="submission" date="2014-01" db="EMBL/GenBank/DDBJ databases">
        <authorList>
            <person name="Aslett M."/>
        </authorList>
    </citation>
    <scope>NUCLEOTIDE SEQUENCE</scope>
</reference>
<dbReference type="PROSITE" id="PS50202">
    <property type="entry name" value="MSP"/>
    <property type="match status" value="1"/>
</dbReference>
<dbReference type="AlphaFoldDB" id="A0A077ZB57"/>
<dbReference type="InterPro" id="IPR008962">
    <property type="entry name" value="PapD-like_sf"/>
</dbReference>
<sequence length="139" mass="16029">MDRDMIREILETMDQPMYEFFKELETEPKRTLVFSGPFDIPRKANITVTNVTERPRMFSAVTTASHMLDIDGNRAYLKPRNSATMHITLRPNTAHIGSTEYIVISHVCAAAYDGNQFNATYFENCFETRRIALVVEFKV</sequence>
<evidence type="ECO:0000313" key="4">
    <source>
        <dbReference type="Proteomes" id="UP000030665"/>
    </source>
</evidence>
<protein>
    <recommendedName>
        <fullName evidence="1">Major sperm protein</fullName>
    </recommendedName>
</protein>
<evidence type="ECO:0000256" key="1">
    <source>
        <dbReference type="RuleBase" id="RU003425"/>
    </source>
</evidence>
<dbReference type="Gene3D" id="2.60.40.10">
    <property type="entry name" value="Immunoglobulins"/>
    <property type="match status" value="1"/>
</dbReference>
<dbReference type="Pfam" id="PF00635">
    <property type="entry name" value="Motile_Sperm"/>
    <property type="match status" value="1"/>
</dbReference>
<evidence type="ECO:0000313" key="3">
    <source>
        <dbReference type="EMBL" id="CDW57572.1"/>
    </source>
</evidence>
<feature type="domain" description="MSP" evidence="2">
    <location>
        <begin position="23"/>
        <end position="139"/>
    </location>
</feature>
<name>A0A077ZB57_TRITR</name>
<dbReference type="InterPro" id="IPR013783">
    <property type="entry name" value="Ig-like_fold"/>
</dbReference>
<keyword evidence="4" id="KW-1185">Reference proteome</keyword>
<dbReference type="InterPro" id="IPR000535">
    <property type="entry name" value="MSP_dom"/>
</dbReference>
<gene>
    <name evidence="3" type="ORF">TTRE_0000586401</name>
</gene>
<accession>A0A077ZB57</accession>
<organism evidence="3 4">
    <name type="scientific">Trichuris trichiura</name>
    <name type="common">Whipworm</name>
    <name type="synonym">Trichocephalus trichiurus</name>
    <dbReference type="NCBI Taxonomy" id="36087"/>
    <lineage>
        <taxon>Eukaryota</taxon>
        <taxon>Metazoa</taxon>
        <taxon>Ecdysozoa</taxon>
        <taxon>Nematoda</taxon>
        <taxon>Enoplea</taxon>
        <taxon>Dorylaimia</taxon>
        <taxon>Trichinellida</taxon>
        <taxon>Trichuridae</taxon>
        <taxon>Trichuris</taxon>
    </lineage>
</organism>
<dbReference type="EMBL" id="HG806181">
    <property type="protein sequence ID" value="CDW57572.1"/>
    <property type="molecule type" value="Genomic_DNA"/>
</dbReference>
<proteinExistence type="predicted"/>
<dbReference type="SUPFAM" id="SSF49354">
    <property type="entry name" value="PapD-like"/>
    <property type="match status" value="1"/>
</dbReference>
<dbReference type="Proteomes" id="UP000030665">
    <property type="component" value="Unassembled WGS sequence"/>
</dbReference>
<evidence type="ECO:0000259" key="2">
    <source>
        <dbReference type="PROSITE" id="PS50202"/>
    </source>
</evidence>
<comment type="function">
    <text evidence="1">Central component in molecular interactions underlying sperm crawling. Forms an extensive filament system that extends from sperm villipoda, along the leading edge of the pseudopod.</text>
</comment>
<keyword evidence="1" id="KW-0963">Cytoplasm</keyword>
<keyword evidence="1" id="KW-0206">Cytoskeleton</keyword>
<reference evidence="3" key="2">
    <citation type="submission" date="2014-03" db="EMBL/GenBank/DDBJ databases">
        <title>The whipworm genome and dual-species transcriptomics of an intimate host-pathogen interaction.</title>
        <authorList>
            <person name="Foth B.J."/>
            <person name="Tsai I.J."/>
            <person name="Reid A.J."/>
            <person name="Bancroft A.J."/>
            <person name="Nichol S."/>
            <person name="Tracey A."/>
            <person name="Holroyd N."/>
            <person name="Cotton J.A."/>
            <person name="Stanley E.J."/>
            <person name="Zarowiecki M."/>
            <person name="Liu J.Z."/>
            <person name="Huckvale T."/>
            <person name="Cooper P.J."/>
            <person name="Grencis R.K."/>
            <person name="Berriman M."/>
        </authorList>
    </citation>
    <scope>NUCLEOTIDE SEQUENCE [LARGE SCALE GENOMIC DNA]</scope>
</reference>